<evidence type="ECO:0000313" key="2">
    <source>
        <dbReference type="Proteomes" id="UP000886998"/>
    </source>
</evidence>
<evidence type="ECO:0000313" key="1">
    <source>
        <dbReference type="EMBL" id="GFY76489.1"/>
    </source>
</evidence>
<accession>A0A8X7CKK7</accession>
<name>A0A8X7CKK7_9ARAC</name>
<proteinExistence type="predicted"/>
<dbReference type="Proteomes" id="UP000886998">
    <property type="component" value="Unassembled WGS sequence"/>
</dbReference>
<reference evidence="1" key="1">
    <citation type="submission" date="2020-08" db="EMBL/GenBank/DDBJ databases">
        <title>Multicomponent nature underlies the extraordinary mechanical properties of spider dragline silk.</title>
        <authorList>
            <person name="Kono N."/>
            <person name="Nakamura H."/>
            <person name="Mori M."/>
            <person name="Yoshida Y."/>
            <person name="Ohtoshi R."/>
            <person name="Malay A.D."/>
            <person name="Moran D.A.P."/>
            <person name="Tomita M."/>
            <person name="Numata K."/>
            <person name="Arakawa K."/>
        </authorList>
    </citation>
    <scope>NUCLEOTIDE SEQUENCE</scope>
</reference>
<keyword evidence="2" id="KW-1185">Reference proteome</keyword>
<dbReference type="EMBL" id="BMAV01021965">
    <property type="protein sequence ID" value="GFY76489.1"/>
    <property type="molecule type" value="Genomic_DNA"/>
</dbReference>
<organism evidence="1 2">
    <name type="scientific">Trichonephila inaurata madagascariensis</name>
    <dbReference type="NCBI Taxonomy" id="2747483"/>
    <lineage>
        <taxon>Eukaryota</taxon>
        <taxon>Metazoa</taxon>
        <taxon>Ecdysozoa</taxon>
        <taxon>Arthropoda</taxon>
        <taxon>Chelicerata</taxon>
        <taxon>Arachnida</taxon>
        <taxon>Araneae</taxon>
        <taxon>Araneomorphae</taxon>
        <taxon>Entelegynae</taxon>
        <taxon>Araneoidea</taxon>
        <taxon>Nephilidae</taxon>
        <taxon>Trichonephila</taxon>
        <taxon>Trichonephila inaurata</taxon>
    </lineage>
</organism>
<dbReference type="AlphaFoldDB" id="A0A8X7CKK7"/>
<feature type="non-terminal residue" evidence="1">
    <location>
        <position position="42"/>
    </location>
</feature>
<protein>
    <submittedName>
        <fullName evidence="1">Uncharacterized protein</fullName>
    </submittedName>
</protein>
<comment type="caution">
    <text evidence="1">The sequence shown here is derived from an EMBL/GenBank/DDBJ whole genome shotgun (WGS) entry which is preliminary data.</text>
</comment>
<gene>
    <name evidence="1" type="ORF">TNIN_392871</name>
</gene>
<sequence>MRSDGSVNVHGPNKYRHKRHVAVNDDMLWPDGIIPYEMDHSL</sequence>